<dbReference type="PANTHER" id="PTHR12810:SF0">
    <property type="entry name" value="SMALL RIBOSOMAL SUBUNIT PROTEIN MS29"/>
    <property type="match status" value="1"/>
</dbReference>
<evidence type="ECO:0000256" key="1">
    <source>
        <dbReference type="ARBA" id="ARBA00004173"/>
    </source>
</evidence>
<dbReference type="Pfam" id="PF10236">
    <property type="entry name" value="DAP3"/>
    <property type="match status" value="1"/>
</dbReference>
<dbReference type="SUPFAM" id="SSF52540">
    <property type="entry name" value="P-loop containing nucleoside triphosphate hydrolases"/>
    <property type="match status" value="1"/>
</dbReference>
<evidence type="ECO:0000313" key="9">
    <source>
        <dbReference type="Proteomes" id="UP001642520"/>
    </source>
</evidence>
<protein>
    <recommendedName>
        <fullName evidence="7">Small ribosomal subunit protein mS29</fullName>
    </recommendedName>
</protein>
<gene>
    <name evidence="8" type="ORF">XYLVIOL_LOCUS2360</name>
</gene>
<evidence type="ECO:0000313" key="8">
    <source>
        <dbReference type="EMBL" id="CAL7936747.1"/>
    </source>
</evidence>
<comment type="similarity">
    <text evidence="2">Belongs to the mitochondrion-specific ribosomal protein mS29 family.</text>
</comment>
<sequence>MMPYTYSLFSRLYIANVRRLATNVAAKEVQDINIAPFRIVDPCPVQHDESCLNRIYTVPPDITMLLKEHMPKELWKQASVFREFGILIRKPAVELISYLEQTDFTKPINKYVLYGRVGVGKSTTLMHLIHYGLTKQFFIIYLPWVCTWFRYARDAAVSPLNPEKLDIPTYGVRWLTFFKQLNHASLSQFDLKVSKEYTWSPKEHTTAGESLSALIEFGIERTKFACGVIDALVNELKVASTAGKCKTLIVIDGFNAFTSAHTLIRDDSHIRVPPDRISITSTFFNSVNYDWCNGAAILTVDKKANKERRESDYPTYLLGKKGFEQLDPFLPICVEPYSREEFKTIIEYYKDRKWIRDISPQGEKEMEMLCARIPADIWHFTKPL</sequence>
<dbReference type="Proteomes" id="UP001642520">
    <property type="component" value="Unassembled WGS sequence"/>
</dbReference>
<dbReference type="PRINTS" id="PR01716">
    <property type="entry name" value="DEATHASSOCP3"/>
</dbReference>
<keyword evidence="9" id="KW-1185">Reference proteome</keyword>
<comment type="subcellular location">
    <subcellularLocation>
        <location evidence="1">Mitochondrion</location>
    </subcellularLocation>
</comment>
<proteinExistence type="inferred from homology"/>
<reference evidence="8 9" key="1">
    <citation type="submission" date="2024-08" db="EMBL/GenBank/DDBJ databases">
        <authorList>
            <person name="Will J Nash"/>
            <person name="Angela Man"/>
            <person name="Seanna McTaggart"/>
            <person name="Kendall Baker"/>
            <person name="Tom Barker"/>
            <person name="Leah Catchpole"/>
            <person name="Alex Durrant"/>
            <person name="Karim Gharbi"/>
            <person name="Naomi Irish"/>
            <person name="Gemy Kaithakottil"/>
            <person name="Debby Ku"/>
            <person name="Aaliyah Providence"/>
            <person name="Felix Shaw"/>
            <person name="David Swarbreck"/>
            <person name="Chris Watkins"/>
            <person name="Ann M. McCartney"/>
            <person name="Giulio Formenti"/>
            <person name="Alice Mouton"/>
            <person name="Noel Vella"/>
            <person name="Bjorn M von Reumont"/>
            <person name="Adriana Vella"/>
            <person name="Wilfried Haerty"/>
        </authorList>
    </citation>
    <scope>NUCLEOTIDE SEQUENCE [LARGE SCALE GENOMIC DNA]</scope>
</reference>
<evidence type="ECO:0000256" key="7">
    <source>
        <dbReference type="ARBA" id="ARBA00035140"/>
    </source>
</evidence>
<keyword evidence="5" id="KW-0496">Mitochondrion</keyword>
<evidence type="ECO:0000256" key="4">
    <source>
        <dbReference type="ARBA" id="ARBA00022980"/>
    </source>
</evidence>
<evidence type="ECO:0000256" key="5">
    <source>
        <dbReference type="ARBA" id="ARBA00023128"/>
    </source>
</evidence>
<evidence type="ECO:0000256" key="3">
    <source>
        <dbReference type="ARBA" id="ARBA00022946"/>
    </source>
</evidence>
<comment type="caution">
    <text evidence="8">The sequence shown here is derived from an EMBL/GenBank/DDBJ whole genome shotgun (WGS) entry which is preliminary data.</text>
</comment>
<dbReference type="EMBL" id="CAXAJV020001287">
    <property type="protein sequence ID" value="CAL7936747.1"/>
    <property type="molecule type" value="Genomic_DNA"/>
</dbReference>
<organism evidence="8 9">
    <name type="scientific">Xylocopa violacea</name>
    <name type="common">Violet carpenter bee</name>
    <name type="synonym">Apis violacea</name>
    <dbReference type="NCBI Taxonomy" id="135666"/>
    <lineage>
        <taxon>Eukaryota</taxon>
        <taxon>Metazoa</taxon>
        <taxon>Ecdysozoa</taxon>
        <taxon>Arthropoda</taxon>
        <taxon>Hexapoda</taxon>
        <taxon>Insecta</taxon>
        <taxon>Pterygota</taxon>
        <taxon>Neoptera</taxon>
        <taxon>Endopterygota</taxon>
        <taxon>Hymenoptera</taxon>
        <taxon>Apocrita</taxon>
        <taxon>Aculeata</taxon>
        <taxon>Apoidea</taxon>
        <taxon>Anthophila</taxon>
        <taxon>Apidae</taxon>
        <taxon>Xylocopa</taxon>
        <taxon>Xylocopa</taxon>
    </lineage>
</organism>
<keyword evidence="6" id="KW-0687">Ribonucleoprotein</keyword>
<accession>A0ABP1N702</accession>
<dbReference type="PANTHER" id="PTHR12810">
    <property type="entry name" value="MITOCHONDRIAL 28S RIBOSOMAL PROTEIN S29"/>
    <property type="match status" value="1"/>
</dbReference>
<dbReference type="InterPro" id="IPR008092">
    <property type="entry name" value="Ribosomal_mS29_met"/>
</dbReference>
<dbReference type="InterPro" id="IPR027417">
    <property type="entry name" value="P-loop_NTPase"/>
</dbReference>
<name>A0ABP1N702_XYLVO</name>
<keyword evidence="3" id="KW-0809">Transit peptide</keyword>
<evidence type="ECO:0000256" key="2">
    <source>
        <dbReference type="ARBA" id="ARBA00009863"/>
    </source>
</evidence>
<dbReference type="InterPro" id="IPR019368">
    <property type="entry name" value="Ribosomal_mS29"/>
</dbReference>
<evidence type="ECO:0000256" key="6">
    <source>
        <dbReference type="ARBA" id="ARBA00023274"/>
    </source>
</evidence>
<keyword evidence="4" id="KW-0689">Ribosomal protein</keyword>